<feature type="signal peptide" evidence="1">
    <location>
        <begin position="1"/>
        <end position="26"/>
    </location>
</feature>
<dbReference type="InterPro" id="IPR051532">
    <property type="entry name" value="Ester_Hydrolysis_Enzymes"/>
</dbReference>
<evidence type="ECO:0000256" key="1">
    <source>
        <dbReference type="SAM" id="SignalP"/>
    </source>
</evidence>
<dbReference type="Gene3D" id="3.40.50.1110">
    <property type="entry name" value="SGNH hydrolase"/>
    <property type="match status" value="1"/>
</dbReference>
<name>A0A3D8Y8Z7_9BACT</name>
<dbReference type="PANTHER" id="PTHR30383:SF5">
    <property type="entry name" value="SGNH HYDROLASE-TYPE ESTERASE DOMAIN-CONTAINING PROTEIN"/>
    <property type="match status" value="1"/>
</dbReference>
<protein>
    <submittedName>
        <fullName evidence="3">GDSL family lipase</fullName>
    </submittedName>
</protein>
<dbReference type="InterPro" id="IPR036514">
    <property type="entry name" value="SGNH_hydro_sf"/>
</dbReference>
<dbReference type="Proteomes" id="UP000256373">
    <property type="component" value="Unassembled WGS sequence"/>
</dbReference>
<dbReference type="AlphaFoldDB" id="A0A3D8Y8Z7"/>
<feature type="domain" description="SGNH hydrolase-type esterase" evidence="2">
    <location>
        <begin position="44"/>
        <end position="221"/>
    </location>
</feature>
<accession>A0A3D8Y8Z7</accession>
<keyword evidence="1" id="KW-0732">Signal</keyword>
<dbReference type="SUPFAM" id="SSF52266">
    <property type="entry name" value="SGNH hydrolase"/>
    <property type="match status" value="1"/>
</dbReference>
<feature type="chain" id="PRO_5017662434" evidence="1">
    <location>
        <begin position="27"/>
        <end position="408"/>
    </location>
</feature>
<evidence type="ECO:0000259" key="2">
    <source>
        <dbReference type="Pfam" id="PF13472"/>
    </source>
</evidence>
<keyword evidence="4" id="KW-1185">Reference proteome</keyword>
<proteinExistence type="predicted"/>
<gene>
    <name evidence="3" type="ORF">DSL64_16165</name>
</gene>
<dbReference type="Pfam" id="PF13472">
    <property type="entry name" value="Lipase_GDSL_2"/>
    <property type="match status" value="1"/>
</dbReference>
<organism evidence="3 4">
    <name type="scientific">Dyadobacter luteus</name>
    <dbReference type="NCBI Taxonomy" id="2259619"/>
    <lineage>
        <taxon>Bacteria</taxon>
        <taxon>Pseudomonadati</taxon>
        <taxon>Bacteroidota</taxon>
        <taxon>Cytophagia</taxon>
        <taxon>Cytophagales</taxon>
        <taxon>Spirosomataceae</taxon>
        <taxon>Dyadobacter</taxon>
    </lineage>
</organism>
<dbReference type="RefSeq" id="WP_115831959.1">
    <property type="nucleotide sequence ID" value="NZ_QNUL01000013.1"/>
</dbReference>
<dbReference type="PANTHER" id="PTHR30383">
    <property type="entry name" value="THIOESTERASE 1/PROTEASE 1/LYSOPHOSPHOLIPASE L1"/>
    <property type="match status" value="1"/>
</dbReference>
<dbReference type="GO" id="GO:0004622">
    <property type="term" value="F:phosphatidylcholine lysophospholipase activity"/>
    <property type="evidence" value="ECO:0007669"/>
    <property type="project" value="TreeGrafter"/>
</dbReference>
<dbReference type="OrthoDB" id="9774205at2"/>
<dbReference type="InterPro" id="IPR013830">
    <property type="entry name" value="SGNH_hydro"/>
</dbReference>
<reference evidence="3 4" key="1">
    <citation type="submission" date="2018-07" db="EMBL/GenBank/DDBJ databases">
        <title>Dyadobacter roseus sp. nov., isolated from rose rhizosphere soil.</title>
        <authorList>
            <person name="Chen L."/>
        </authorList>
    </citation>
    <scope>NUCLEOTIDE SEQUENCE [LARGE SCALE GENOMIC DNA]</scope>
    <source>
        <strain evidence="3 4">RS19</strain>
    </source>
</reference>
<dbReference type="EMBL" id="QNUL01000013">
    <property type="protein sequence ID" value="REA59854.1"/>
    <property type="molecule type" value="Genomic_DNA"/>
</dbReference>
<sequence length="408" mass="45411">MRKMKVPVSVGSVLLCMFLLCRSAVAQSPSQVPFELKDGDKVVFLGNSLFENEFQSGYLELALTTRFPGRHVTFRNLGWTGDNVWGQARSTYTNPPTPYQHLINQLTGAKPTLVFIAYGGVEAQDGQAGLAKFNEGYNQLLDKIDALGAKSILLSTTPVIFEDTSAHISQRNADLKLYNTEISKIATSRKKQFIDIYSPIEALAKNTLIIENGSHLNETGYFHLAQILQKSLGIPYEVKDINIAIGKSGSEATAPAQVTQNVEGATVQFTIQENTLPLPLPKALLTTSAPLRKVKITGLKKGFYTLTADQQQIAAASAKEWAEGVTISQGPDYYQVKQVQEMIQKKNDQFFFQYRPLNRTYILGFRAYEQGRHAKGLEDQSLIMKWLEGQIATHGVPKQRVYELKMLK</sequence>
<comment type="caution">
    <text evidence="3">The sequence shown here is derived from an EMBL/GenBank/DDBJ whole genome shotgun (WGS) entry which is preliminary data.</text>
</comment>
<evidence type="ECO:0000313" key="4">
    <source>
        <dbReference type="Proteomes" id="UP000256373"/>
    </source>
</evidence>
<evidence type="ECO:0000313" key="3">
    <source>
        <dbReference type="EMBL" id="REA59854.1"/>
    </source>
</evidence>